<organism evidence="2">
    <name type="scientific">marine sediment metagenome</name>
    <dbReference type="NCBI Taxonomy" id="412755"/>
    <lineage>
        <taxon>unclassified sequences</taxon>
        <taxon>metagenomes</taxon>
        <taxon>ecological metagenomes</taxon>
    </lineage>
</organism>
<evidence type="ECO:0000313" key="2">
    <source>
        <dbReference type="EMBL" id="KKN59068.1"/>
    </source>
</evidence>
<proteinExistence type="predicted"/>
<keyword evidence="1" id="KW-0812">Transmembrane</keyword>
<keyword evidence="1" id="KW-1133">Transmembrane helix</keyword>
<comment type="caution">
    <text evidence="2">The sequence shown here is derived from an EMBL/GenBank/DDBJ whole genome shotgun (WGS) entry which is preliminary data.</text>
</comment>
<keyword evidence="1" id="KW-0472">Membrane</keyword>
<reference evidence="2" key="1">
    <citation type="journal article" date="2015" name="Nature">
        <title>Complex archaea that bridge the gap between prokaryotes and eukaryotes.</title>
        <authorList>
            <person name="Spang A."/>
            <person name="Saw J.H."/>
            <person name="Jorgensen S.L."/>
            <person name="Zaremba-Niedzwiedzka K."/>
            <person name="Martijn J."/>
            <person name="Lind A.E."/>
            <person name="van Eijk R."/>
            <person name="Schleper C."/>
            <person name="Guy L."/>
            <person name="Ettema T.J."/>
        </authorList>
    </citation>
    <scope>NUCLEOTIDE SEQUENCE</scope>
</reference>
<sequence length="80" mass="9286">MANGWKITSIVFIILFVLETSILIWLTFQAIEDLNEEDICMYDICGGNKIITYDSYTYDDRSKICSCYISGEIIKEKKIE</sequence>
<feature type="transmembrane region" description="Helical" evidence="1">
    <location>
        <begin position="7"/>
        <end position="28"/>
    </location>
</feature>
<protein>
    <submittedName>
        <fullName evidence="2">Uncharacterized protein</fullName>
    </submittedName>
</protein>
<name>A0A0F9UZM1_9ZZZZ</name>
<evidence type="ECO:0000256" key="1">
    <source>
        <dbReference type="SAM" id="Phobius"/>
    </source>
</evidence>
<accession>A0A0F9UZM1</accession>
<dbReference type="EMBL" id="LAZR01000741">
    <property type="protein sequence ID" value="KKN59068.1"/>
    <property type="molecule type" value="Genomic_DNA"/>
</dbReference>
<gene>
    <name evidence="2" type="ORF">LCGC14_0546230</name>
</gene>
<dbReference type="AlphaFoldDB" id="A0A0F9UZM1"/>